<sequence length="353" mass="39482">MVEASAALYRFPTSDAFFVRAWTPTNNNFGPTNNNFGWGCLPPAWVKDPDLHPDTPVNEELGGLGVELAAERNVTLLLRQISPASLAAVEGATYYASQIYREARRSNICRTFPAWSLGYGYAGDPTSLPMLNIQISQLHSTLSAFTASQIPLIAQLQVSVRVCRRRRHAISTLVAARALYVEEGEYIDAMLEAIRRSVEGEDNDARNNNDPPLNRQSALSQEQDSAFGAKLKAKAAKKNEEERQPRSFHAGKKRFADALSVLKDLDTLVSQSDDSVFKWIDHRPWLHWPWAQGEQQEATARAWRWRCGVLGVRSVNSRAGGPETLDQLFRRMARWARQTGIVLSLDQGEGMEE</sequence>
<dbReference type="EMBL" id="LAFY01004339">
    <property type="protein sequence ID" value="KJX93157.1"/>
    <property type="molecule type" value="Genomic_DNA"/>
</dbReference>
<proteinExistence type="predicted"/>
<keyword evidence="3" id="KW-1185">Reference proteome</keyword>
<organism evidence="2 3">
    <name type="scientific">Zymoseptoria brevis</name>
    <dbReference type="NCBI Taxonomy" id="1047168"/>
    <lineage>
        <taxon>Eukaryota</taxon>
        <taxon>Fungi</taxon>
        <taxon>Dikarya</taxon>
        <taxon>Ascomycota</taxon>
        <taxon>Pezizomycotina</taxon>
        <taxon>Dothideomycetes</taxon>
        <taxon>Dothideomycetidae</taxon>
        <taxon>Mycosphaerellales</taxon>
        <taxon>Mycosphaerellaceae</taxon>
        <taxon>Zymoseptoria</taxon>
    </lineage>
</organism>
<dbReference type="AlphaFoldDB" id="A0A0F4G817"/>
<reference evidence="2 3" key="1">
    <citation type="submission" date="2015-03" db="EMBL/GenBank/DDBJ databases">
        <title>RNA-seq based gene annotation and comparative genomics of four Zymoseptoria species reveal species-specific pathogenicity related genes and transposable element activity.</title>
        <authorList>
            <person name="Grandaubert J."/>
            <person name="Bhattacharyya A."/>
            <person name="Stukenbrock E.H."/>
        </authorList>
    </citation>
    <scope>NUCLEOTIDE SEQUENCE [LARGE SCALE GENOMIC DNA]</scope>
    <source>
        <strain evidence="2 3">Zb18110</strain>
    </source>
</reference>
<evidence type="ECO:0000256" key="1">
    <source>
        <dbReference type="SAM" id="MobiDB-lite"/>
    </source>
</evidence>
<feature type="region of interest" description="Disordered" evidence="1">
    <location>
        <begin position="230"/>
        <end position="249"/>
    </location>
</feature>
<feature type="region of interest" description="Disordered" evidence="1">
    <location>
        <begin position="201"/>
        <end position="221"/>
    </location>
</feature>
<gene>
    <name evidence="2" type="ORF">TI39_contig4380g00003</name>
</gene>
<comment type="caution">
    <text evidence="2">The sequence shown here is derived from an EMBL/GenBank/DDBJ whole genome shotgun (WGS) entry which is preliminary data.</text>
</comment>
<feature type="compositionally biased region" description="Polar residues" evidence="1">
    <location>
        <begin position="208"/>
        <end position="221"/>
    </location>
</feature>
<dbReference type="Proteomes" id="UP000033647">
    <property type="component" value="Unassembled WGS sequence"/>
</dbReference>
<evidence type="ECO:0000313" key="3">
    <source>
        <dbReference type="Proteomes" id="UP000033647"/>
    </source>
</evidence>
<accession>A0A0F4G817</accession>
<protein>
    <submittedName>
        <fullName evidence="2">Uncharacterized protein</fullName>
    </submittedName>
</protein>
<name>A0A0F4G817_9PEZI</name>
<evidence type="ECO:0000313" key="2">
    <source>
        <dbReference type="EMBL" id="KJX93157.1"/>
    </source>
</evidence>